<feature type="coiled-coil region" evidence="1">
    <location>
        <begin position="133"/>
        <end position="180"/>
    </location>
</feature>
<evidence type="ECO:0000313" key="4">
    <source>
        <dbReference type="Proteomes" id="UP000283374"/>
    </source>
</evidence>
<name>A0A413RM53_9CELL</name>
<gene>
    <name evidence="3" type="ORF">D1825_08410</name>
</gene>
<dbReference type="EMBL" id="QWKP01000182">
    <property type="protein sequence ID" value="RHA41630.1"/>
    <property type="molecule type" value="Genomic_DNA"/>
</dbReference>
<protein>
    <submittedName>
        <fullName evidence="3">Uncharacterized protein</fullName>
    </submittedName>
</protein>
<organism evidence="3 4">
    <name type="scientific">Cellulomonas rhizosphaerae</name>
    <dbReference type="NCBI Taxonomy" id="2293719"/>
    <lineage>
        <taxon>Bacteria</taxon>
        <taxon>Bacillati</taxon>
        <taxon>Actinomycetota</taxon>
        <taxon>Actinomycetes</taxon>
        <taxon>Micrococcales</taxon>
        <taxon>Cellulomonadaceae</taxon>
        <taxon>Cellulomonas</taxon>
    </lineage>
</organism>
<sequence>MSAAGRDPQWREAERFAERHARMVLALVDVRVTPDDGSPVDLLGDDFAAMVDRSRAPVDTTPLERLRISAGARTAAFYSRSGYAKTALLWADRHAVALFAYTDDGYAAPVNQAARDLMERAHADSERKVLTEIAQVSRHANELKAEMERRERDAYAAALREKEKARAAEAARRVARERSESILGRTVALLLRVQLDSRALNGTVKTLAESSVADAVADAAGRLTMFERPAALARVRHQFLEVAATLDVITPPSEREASSYRSARRAVEDGLDALDEAGGEHVSGHVAPDVVAHELRRAARSWQIVLAEVVRAAPPLTPTVPTQRVPQHRAETLTS</sequence>
<evidence type="ECO:0000313" key="3">
    <source>
        <dbReference type="EMBL" id="RHA41630.1"/>
    </source>
</evidence>
<keyword evidence="4" id="KW-1185">Reference proteome</keyword>
<reference evidence="3 4" key="1">
    <citation type="submission" date="2018-08" db="EMBL/GenBank/DDBJ databases">
        <title>Cellulomonas rhizosphaerae sp. nov., a novel actinomycete isolated from soil.</title>
        <authorList>
            <person name="Tian Y."/>
        </authorList>
    </citation>
    <scope>NUCLEOTIDE SEQUENCE [LARGE SCALE GENOMIC DNA]</scope>
    <source>
        <strain evidence="3 4">NEAU-TCZ24</strain>
    </source>
</reference>
<dbReference type="RefSeq" id="WP_118766986.1">
    <property type="nucleotide sequence ID" value="NZ_QWKP01000182.1"/>
</dbReference>
<keyword evidence="1" id="KW-0175">Coiled coil</keyword>
<dbReference type="Proteomes" id="UP000283374">
    <property type="component" value="Unassembled WGS sequence"/>
</dbReference>
<accession>A0A413RM53</accession>
<feature type="region of interest" description="Disordered" evidence="2">
    <location>
        <begin position="316"/>
        <end position="335"/>
    </location>
</feature>
<comment type="caution">
    <text evidence="3">The sequence shown here is derived from an EMBL/GenBank/DDBJ whole genome shotgun (WGS) entry which is preliminary data.</text>
</comment>
<evidence type="ECO:0000256" key="1">
    <source>
        <dbReference type="SAM" id="Coils"/>
    </source>
</evidence>
<dbReference type="OrthoDB" id="3764233at2"/>
<dbReference type="AlphaFoldDB" id="A0A413RM53"/>
<evidence type="ECO:0000256" key="2">
    <source>
        <dbReference type="SAM" id="MobiDB-lite"/>
    </source>
</evidence>
<proteinExistence type="predicted"/>